<proteinExistence type="inferred from homology"/>
<evidence type="ECO:0000256" key="2">
    <source>
        <dbReference type="ARBA" id="ARBA00022679"/>
    </source>
</evidence>
<dbReference type="PANTHER" id="PTHR10322">
    <property type="entry name" value="DNA POLYMERASE CATALYTIC SUBUNIT"/>
    <property type="match status" value="1"/>
</dbReference>
<dbReference type="InterPro" id="IPR012337">
    <property type="entry name" value="RNaseH-like_sf"/>
</dbReference>
<dbReference type="CDD" id="cd05784">
    <property type="entry name" value="DNA_polB_II_exo"/>
    <property type="match status" value="1"/>
</dbReference>
<dbReference type="GeneID" id="79716113"/>
<dbReference type="Pfam" id="PF21474">
    <property type="entry name" value="DNApolII_N"/>
    <property type="match status" value="1"/>
</dbReference>
<dbReference type="InterPro" id="IPR050240">
    <property type="entry name" value="DNA_pol_type-B"/>
</dbReference>
<dbReference type="PROSITE" id="PS00116">
    <property type="entry name" value="DNA_POLYMERASE_B"/>
    <property type="match status" value="1"/>
</dbReference>
<keyword evidence="4 7" id="KW-0239">DNA-directed DNA polymerase</keyword>
<reference evidence="10 11" key="1">
    <citation type="submission" date="2015-07" db="EMBL/GenBank/DDBJ databases">
        <title>ATOL: Assembling a taxonomically balanced genome-scale reconstruction of the evolutionary history of the Enterobacteriaceae.</title>
        <authorList>
            <person name="Plunkett G.III."/>
            <person name="Neeno-Eckwall E.C."/>
            <person name="Glasner J.D."/>
            <person name="Perna N.T."/>
        </authorList>
    </citation>
    <scope>NUCLEOTIDE SEQUENCE [LARGE SCALE GENOMIC DNA]</scope>
    <source>
        <strain evidence="10 11">ATCC 35017</strain>
    </source>
</reference>
<keyword evidence="5 7" id="KW-0238">DNA-binding</keyword>
<evidence type="ECO:0000259" key="9">
    <source>
        <dbReference type="Pfam" id="PF22587"/>
    </source>
</evidence>
<dbReference type="GO" id="GO:0003677">
    <property type="term" value="F:DNA binding"/>
    <property type="evidence" value="ECO:0007669"/>
    <property type="project" value="UniProtKB-KW"/>
</dbReference>
<dbReference type="InterPro" id="IPR006134">
    <property type="entry name" value="DNA-dir_DNA_pol_B_multi_dom"/>
</dbReference>
<gene>
    <name evidence="10" type="ORF">M992_0097</name>
</gene>
<evidence type="ECO:0000256" key="4">
    <source>
        <dbReference type="ARBA" id="ARBA00022932"/>
    </source>
</evidence>
<dbReference type="CDD" id="cd05537">
    <property type="entry name" value="POLBc_Pol_II"/>
    <property type="match status" value="1"/>
</dbReference>
<dbReference type="InterPro" id="IPR017964">
    <property type="entry name" value="DNA-dir_DNA_pol_B_CS"/>
</dbReference>
<dbReference type="InterPro" id="IPR055208">
    <property type="entry name" value="PolB_insertion"/>
</dbReference>
<protein>
    <recommendedName>
        <fullName evidence="7">DNA polymerase</fullName>
        <ecNumber evidence="7">2.7.7.7</ecNumber>
    </recommendedName>
</protein>
<dbReference type="NCBIfam" id="NF004422">
    <property type="entry name" value="PRK05762.1-4"/>
    <property type="match status" value="1"/>
</dbReference>
<keyword evidence="11" id="KW-1185">Reference proteome</keyword>
<evidence type="ECO:0000256" key="3">
    <source>
        <dbReference type="ARBA" id="ARBA00022695"/>
    </source>
</evidence>
<dbReference type="Gene3D" id="3.90.1600.10">
    <property type="entry name" value="Palm domain of DNA polymerase"/>
    <property type="match status" value="2"/>
</dbReference>
<dbReference type="GO" id="GO:0008296">
    <property type="term" value="F:3'-5'-DNA exonuclease activity"/>
    <property type="evidence" value="ECO:0007669"/>
    <property type="project" value="TreeGrafter"/>
</dbReference>
<evidence type="ECO:0000256" key="7">
    <source>
        <dbReference type="RuleBase" id="RU000442"/>
    </source>
</evidence>
<comment type="caution">
    <text evidence="10">The sequence shown here is derived from an EMBL/GenBank/DDBJ whole genome shotgun (WGS) entry which is preliminary data.</text>
</comment>
<dbReference type="Gene3D" id="1.10.287.690">
    <property type="entry name" value="Helix hairpin bin"/>
    <property type="match status" value="1"/>
</dbReference>
<dbReference type="AlphaFoldDB" id="A0A0N0ICD1"/>
<dbReference type="Proteomes" id="UP000053226">
    <property type="component" value="Unassembled WGS sequence"/>
</dbReference>
<dbReference type="NCBIfam" id="NF004421">
    <property type="entry name" value="PRK05762.1-2"/>
    <property type="match status" value="1"/>
</dbReference>
<dbReference type="SUPFAM" id="SSF56672">
    <property type="entry name" value="DNA/RNA polymerases"/>
    <property type="match status" value="1"/>
</dbReference>
<dbReference type="Pfam" id="PF00136">
    <property type="entry name" value="DNA_pol_B"/>
    <property type="match status" value="1"/>
</dbReference>
<feature type="domain" description="DNA polymerase II insertion" evidence="9">
    <location>
        <begin position="47"/>
        <end position="106"/>
    </location>
</feature>
<feature type="domain" description="DNA-directed DNA polymerase family B multifunctional" evidence="8">
    <location>
        <begin position="382"/>
        <end position="756"/>
    </location>
</feature>
<accession>A0A0N0ICD1</accession>
<dbReference type="FunFam" id="3.30.420.10:FF:000052">
    <property type="entry name" value="DNA polymerase"/>
    <property type="match status" value="1"/>
</dbReference>
<dbReference type="Gene3D" id="1.10.132.60">
    <property type="entry name" value="DNA polymerase family B, C-terminal domain"/>
    <property type="match status" value="1"/>
</dbReference>
<dbReference type="Pfam" id="PF22587">
    <property type="entry name" value="DNApolII_insertion"/>
    <property type="match status" value="1"/>
</dbReference>
<dbReference type="GO" id="GO:0045004">
    <property type="term" value="P:DNA replication proofreading"/>
    <property type="evidence" value="ECO:0007669"/>
    <property type="project" value="TreeGrafter"/>
</dbReference>
<dbReference type="InterPro" id="IPR043502">
    <property type="entry name" value="DNA/RNA_pol_sf"/>
</dbReference>
<dbReference type="GO" id="GO:0000166">
    <property type="term" value="F:nucleotide binding"/>
    <property type="evidence" value="ECO:0007669"/>
    <property type="project" value="InterPro"/>
</dbReference>
<dbReference type="OrthoDB" id="5807460at2"/>
<name>A0A0N0ICD1_9GAMM</name>
<evidence type="ECO:0000256" key="5">
    <source>
        <dbReference type="ARBA" id="ARBA00023125"/>
    </source>
</evidence>
<dbReference type="EMBL" id="LGAA01000002">
    <property type="protein sequence ID" value="KPD04401.1"/>
    <property type="molecule type" value="Genomic_DNA"/>
</dbReference>
<comment type="similarity">
    <text evidence="1 7">Belongs to the DNA polymerase type-B family.</text>
</comment>
<dbReference type="InterPro" id="IPR036397">
    <property type="entry name" value="RNaseH_sf"/>
</dbReference>
<dbReference type="Gene3D" id="3.30.420.10">
    <property type="entry name" value="Ribonuclease H-like superfamily/Ribonuclease H"/>
    <property type="match status" value="1"/>
</dbReference>
<evidence type="ECO:0000259" key="8">
    <source>
        <dbReference type="Pfam" id="PF00136"/>
    </source>
</evidence>
<comment type="catalytic activity">
    <reaction evidence="6 7">
        <text>DNA(n) + a 2'-deoxyribonucleoside 5'-triphosphate = DNA(n+1) + diphosphate</text>
        <dbReference type="Rhea" id="RHEA:22508"/>
        <dbReference type="Rhea" id="RHEA-COMP:17339"/>
        <dbReference type="Rhea" id="RHEA-COMP:17340"/>
        <dbReference type="ChEBI" id="CHEBI:33019"/>
        <dbReference type="ChEBI" id="CHEBI:61560"/>
        <dbReference type="ChEBI" id="CHEBI:173112"/>
        <dbReference type="EC" id="2.7.7.7"/>
    </reaction>
</comment>
<dbReference type="SUPFAM" id="SSF53098">
    <property type="entry name" value="Ribonuclease H-like"/>
    <property type="match status" value="1"/>
</dbReference>
<dbReference type="SMART" id="SM00486">
    <property type="entry name" value="POLBc"/>
    <property type="match status" value="1"/>
</dbReference>
<dbReference type="GO" id="GO:0009432">
    <property type="term" value="P:SOS response"/>
    <property type="evidence" value="ECO:0007669"/>
    <property type="project" value="TreeGrafter"/>
</dbReference>
<evidence type="ECO:0000313" key="10">
    <source>
        <dbReference type="EMBL" id="KPD04401.1"/>
    </source>
</evidence>
<dbReference type="PANTHER" id="PTHR10322:SF23">
    <property type="entry name" value="DNA POLYMERASE DELTA CATALYTIC SUBUNIT"/>
    <property type="match status" value="1"/>
</dbReference>
<dbReference type="FunFam" id="3.90.1600.10:FF:000009">
    <property type="entry name" value="DNA polymerase"/>
    <property type="match status" value="1"/>
</dbReference>
<evidence type="ECO:0000256" key="1">
    <source>
        <dbReference type="ARBA" id="ARBA00005755"/>
    </source>
</evidence>
<dbReference type="InterPro" id="IPR006172">
    <property type="entry name" value="DNA-dir_DNA_pol_B"/>
</dbReference>
<dbReference type="FunFam" id="3.90.1600.10:FF:000030">
    <property type="entry name" value="DNA polymerase II"/>
    <property type="match status" value="1"/>
</dbReference>
<dbReference type="InterPro" id="IPR023211">
    <property type="entry name" value="DNA_pol_palm_dom_sf"/>
</dbReference>
<sequence length="783" mass="90208">MTLSSSPPEKGFVISRHWKDTPEGVQVSYWLLTENGPRYVTVPTQQAIGFIATHSRQYVAPVLAQYQGVELRSLALKDFNQHPVDGIYCRQYRQLLQIEKQLVTLGYKVYETDIRPADRYLMERFITAPVWFSPLGKQRYQLKPCEHYRPNIRCVSLDIETSQHGELYSIGLSGCDDDVVFMLGPDQGPAHSSEYRLEYLSSRPALIEQLNLWFQKNDPDAIIGWNLIQFDLRILQQHAERYGLILKLGRNNKALEWREHGFKPGVFFAAAEGRLIIDGIEALKTATWSFSSFSLEFVAQSLLGEGKSIDTPYDRMDEINRRFQHDKPALAHYNIQDCILVTRIFAATHLIEFLLERASVTGLNADRSGGSVAAFSHLYIPRLHRVGYVAPNQGEKIEEASPGGFVMDSQPGLYDSVIVLDYKSLYPSIIRTFMIDPVGMIEGLAQPELSHSIPGFRHAWFSRQTHCLPAIVSQIWQARDRAKVTANAPLSQALKIIMNAFYGVLGSAGCRFFDPRLASSITLRGHEIMRKTRELIESQGYQVIYGDTDSTFIWLKQPHSEQQAKQIGYQLRDFINQWWQQHLQSTLNIDSVLELEFETHYRRFLMPTIRGTEQGSKKRYAGLSGDKMIFKGLETIRSDWTPLAKTFQTELYTRIFHQQPYREFILEYVHKIRRGELDEHLIYRKRLRRKLSDYQRNVPPHVRAARLADDFNLRHQRPQQYQNGGWISYIMTQAGPEPLEVTTAAPDYEHYINKQIMPIADAILPFLQDDFTTLLTGQMSMPF</sequence>
<evidence type="ECO:0000256" key="6">
    <source>
        <dbReference type="ARBA" id="ARBA00049244"/>
    </source>
</evidence>
<evidence type="ECO:0000313" key="11">
    <source>
        <dbReference type="Proteomes" id="UP000053226"/>
    </source>
</evidence>
<keyword evidence="2 7" id="KW-0808">Transferase</keyword>
<dbReference type="FunFam" id="1.10.132.60:FF:000008">
    <property type="entry name" value="DNA polymerase"/>
    <property type="match status" value="1"/>
</dbReference>
<organism evidence="10 11">
    <name type="scientific">Moellerella wisconsensis ATCC 35017</name>
    <dbReference type="NCBI Taxonomy" id="1354267"/>
    <lineage>
        <taxon>Bacteria</taxon>
        <taxon>Pseudomonadati</taxon>
        <taxon>Pseudomonadota</taxon>
        <taxon>Gammaproteobacteria</taxon>
        <taxon>Enterobacterales</taxon>
        <taxon>Morganellaceae</taxon>
        <taxon>Moellerella</taxon>
    </lineage>
</organism>
<keyword evidence="7" id="KW-0235">DNA replication</keyword>
<dbReference type="PRINTS" id="PR00106">
    <property type="entry name" value="DNAPOLB"/>
</dbReference>
<dbReference type="GO" id="GO:0003887">
    <property type="term" value="F:DNA-directed DNA polymerase activity"/>
    <property type="evidence" value="ECO:0007669"/>
    <property type="project" value="UniProtKB-KW"/>
</dbReference>
<dbReference type="EC" id="2.7.7.7" evidence="7"/>
<keyword evidence="3 7" id="KW-0548">Nucleotidyltransferase</keyword>
<dbReference type="RefSeq" id="WP_047255153.1">
    <property type="nucleotide sequence ID" value="NZ_CAWMUS010000002.1"/>
</dbReference>
<dbReference type="InterPro" id="IPR042087">
    <property type="entry name" value="DNA_pol_B_thumb"/>
</dbReference>
<dbReference type="Gene3D" id="2.40.50.590">
    <property type="match status" value="2"/>
</dbReference>